<dbReference type="PROSITE" id="PS00217">
    <property type="entry name" value="SUGAR_TRANSPORT_2"/>
    <property type="match status" value="1"/>
</dbReference>
<evidence type="ECO:0000256" key="5">
    <source>
        <dbReference type="ARBA" id="ARBA00023136"/>
    </source>
</evidence>
<feature type="transmembrane region" description="Helical" evidence="6">
    <location>
        <begin position="63"/>
        <end position="81"/>
    </location>
</feature>
<dbReference type="CDD" id="cd17316">
    <property type="entry name" value="MFS_SV2_like"/>
    <property type="match status" value="1"/>
</dbReference>
<dbReference type="Proteomes" id="UP000463857">
    <property type="component" value="Chromosome"/>
</dbReference>
<keyword evidence="3 6" id="KW-0812">Transmembrane</keyword>
<feature type="transmembrane region" description="Helical" evidence="6">
    <location>
        <begin position="358"/>
        <end position="380"/>
    </location>
</feature>
<evidence type="ECO:0000256" key="2">
    <source>
        <dbReference type="ARBA" id="ARBA00022448"/>
    </source>
</evidence>
<feature type="transmembrane region" description="Helical" evidence="6">
    <location>
        <begin position="93"/>
        <end position="111"/>
    </location>
</feature>
<evidence type="ECO:0000256" key="1">
    <source>
        <dbReference type="ARBA" id="ARBA00004651"/>
    </source>
</evidence>
<name>A0A7L4YKW4_9ACTN</name>
<dbReference type="AlphaFoldDB" id="A0A7L4YKW4"/>
<proteinExistence type="predicted"/>
<dbReference type="GO" id="GO:0005886">
    <property type="term" value="C:plasma membrane"/>
    <property type="evidence" value="ECO:0007669"/>
    <property type="project" value="UniProtKB-SubCell"/>
</dbReference>
<feature type="transmembrane region" description="Helical" evidence="6">
    <location>
        <begin position="392"/>
        <end position="415"/>
    </location>
</feature>
<feature type="transmembrane region" description="Helical" evidence="6">
    <location>
        <begin position="27"/>
        <end position="51"/>
    </location>
</feature>
<dbReference type="GO" id="GO:0022857">
    <property type="term" value="F:transmembrane transporter activity"/>
    <property type="evidence" value="ECO:0007669"/>
    <property type="project" value="InterPro"/>
</dbReference>
<evidence type="ECO:0000313" key="9">
    <source>
        <dbReference type="Proteomes" id="UP000463857"/>
    </source>
</evidence>
<dbReference type="OrthoDB" id="9787026at2"/>
<evidence type="ECO:0000313" key="8">
    <source>
        <dbReference type="EMBL" id="QHB99707.1"/>
    </source>
</evidence>
<keyword evidence="9" id="KW-1185">Reference proteome</keyword>
<evidence type="ECO:0000259" key="7">
    <source>
        <dbReference type="PROSITE" id="PS50850"/>
    </source>
</evidence>
<evidence type="ECO:0000256" key="6">
    <source>
        <dbReference type="SAM" id="Phobius"/>
    </source>
</evidence>
<dbReference type="InterPro" id="IPR020846">
    <property type="entry name" value="MFS_dom"/>
</dbReference>
<dbReference type="InterPro" id="IPR005828">
    <property type="entry name" value="MFS_sugar_transport-like"/>
</dbReference>
<organism evidence="8 9">
    <name type="scientific">Epidermidibacterium keratini</name>
    <dbReference type="NCBI Taxonomy" id="1891644"/>
    <lineage>
        <taxon>Bacteria</taxon>
        <taxon>Bacillati</taxon>
        <taxon>Actinomycetota</taxon>
        <taxon>Actinomycetes</taxon>
        <taxon>Sporichthyales</taxon>
        <taxon>Sporichthyaceae</taxon>
        <taxon>Epidermidibacterium</taxon>
    </lineage>
</organism>
<feature type="transmembrane region" description="Helical" evidence="6">
    <location>
        <begin position="421"/>
        <end position="442"/>
    </location>
</feature>
<keyword evidence="5 6" id="KW-0472">Membrane</keyword>
<feature type="transmembrane region" description="Helical" evidence="6">
    <location>
        <begin position="332"/>
        <end position="352"/>
    </location>
</feature>
<accession>A0A7L4YKW4</accession>
<feature type="transmembrane region" description="Helical" evidence="6">
    <location>
        <begin position="151"/>
        <end position="175"/>
    </location>
</feature>
<feature type="transmembrane region" description="Helical" evidence="6">
    <location>
        <begin position="117"/>
        <end position="139"/>
    </location>
</feature>
<feature type="domain" description="Major facilitator superfamily (MFS) profile" evidence="7">
    <location>
        <begin position="27"/>
        <end position="447"/>
    </location>
</feature>
<gene>
    <name evidence="8" type="ORF">EK0264_05015</name>
</gene>
<keyword evidence="4 6" id="KW-1133">Transmembrane helix</keyword>
<evidence type="ECO:0000256" key="3">
    <source>
        <dbReference type="ARBA" id="ARBA00022692"/>
    </source>
</evidence>
<dbReference type="RefSeq" id="WP_159543534.1">
    <property type="nucleotide sequence ID" value="NZ_CP047156.1"/>
</dbReference>
<feature type="transmembrane region" description="Helical" evidence="6">
    <location>
        <begin position="301"/>
        <end position="325"/>
    </location>
</feature>
<dbReference type="InterPro" id="IPR036259">
    <property type="entry name" value="MFS_trans_sf"/>
</dbReference>
<dbReference type="InParanoid" id="A0A7L4YKW4"/>
<reference evidence="8 9" key="1">
    <citation type="journal article" date="2018" name="Int. J. Syst. Evol. Microbiol.">
        <title>Epidermidibacterium keratini gen. nov., sp. nov., a member of the family Sporichthyaceae, isolated from keratin epidermis.</title>
        <authorList>
            <person name="Lee D.G."/>
            <person name="Trujillo M.E."/>
            <person name="Kang S."/>
            <person name="Nam J.J."/>
            <person name="Kim Y.J."/>
        </authorList>
    </citation>
    <scope>NUCLEOTIDE SEQUENCE [LARGE SCALE GENOMIC DNA]</scope>
    <source>
        <strain evidence="8 9">EPI-7</strain>
    </source>
</reference>
<feature type="transmembrane region" description="Helical" evidence="6">
    <location>
        <begin position="181"/>
        <end position="202"/>
    </location>
</feature>
<dbReference type="Gene3D" id="1.20.1250.20">
    <property type="entry name" value="MFS general substrate transporter like domains"/>
    <property type="match status" value="1"/>
</dbReference>
<dbReference type="KEGG" id="eke:EK0264_05015"/>
<dbReference type="InterPro" id="IPR005829">
    <property type="entry name" value="Sugar_transporter_CS"/>
</dbReference>
<dbReference type="PROSITE" id="PS00216">
    <property type="entry name" value="SUGAR_TRANSPORT_1"/>
    <property type="match status" value="1"/>
</dbReference>
<dbReference type="PANTHER" id="PTHR23511">
    <property type="entry name" value="SYNAPTIC VESICLE GLYCOPROTEIN 2"/>
    <property type="match status" value="1"/>
</dbReference>
<evidence type="ECO:0000256" key="4">
    <source>
        <dbReference type="ARBA" id="ARBA00022989"/>
    </source>
</evidence>
<dbReference type="EMBL" id="CP047156">
    <property type="protein sequence ID" value="QHB99707.1"/>
    <property type="molecule type" value="Genomic_DNA"/>
</dbReference>
<dbReference type="Pfam" id="PF00083">
    <property type="entry name" value="Sugar_tr"/>
    <property type="match status" value="1"/>
</dbReference>
<dbReference type="SUPFAM" id="SSF103473">
    <property type="entry name" value="MFS general substrate transporter"/>
    <property type="match status" value="1"/>
</dbReference>
<keyword evidence="2" id="KW-0813">Transport</keyword>
<dbReference type="PANTHER" id="PTHR23511:SF34">
    <property type="entry name" value="SYNAPTIC VESICLE GLYCOPROTEIN 2"/>
    <property type="match status" value="1"/>
</dbReference>
<sequence>MSTATPVQTGSHVIQNLPWKWGVQGKIFIIGGLGFMFDAWDVLLNAFIFPLLKDEWGLTPGQLGLLATMNIVGMAIGAIVLSSLADVYGRKKIFTYCLLAFSILSLLSAAAPNYEVFLLLRFLTGIGLGGTIPVDYAIVGEFTPAKVRGRVLTAMDAWWPVGGTICGLVAAFLTAQGIQNWRYQLLFMVLPALLVVWVRRGIPESPMYLQRRGREPEARAVIDDLIARTGTPPQQYTIDEPADVEKLSVTSAADKVRQLWAFSARRTFVSWMLFASVLFVYYGALIWLPSILRSDPQYSEYLAFMVTVGVTAVGIPAVLASAFLVDWFGRKPVIMGSAVLTAITLVLFAVYLDVPAAAKFWVLSFGIVIEFCIPAIYAYVSELYPTELRASGFGWASSMSRVSAAIVPLAFGAWLFPQLGYVGTFIFATGFLVVSAVLMMVLTPETKGKEIH</sequence>
<feature type="transmembrane region" description="Helical" evidence="6">
    <location>
        <begin position="268"/>
        <end position="289"/>
    </location>
</feature>
<protein>
    <submittedName>
        <fullName evidence="8">MFS transporter</fullName>
    </submittedName>
</protein>
<comment type="subcellular location">
    <subcellularLocation>
        <location evidence="1">Cell membrane</location>
        <topology evidence="1">Multi-pass membrane protein</topology>
    </subcellularLocation>
</comment>
<dbReference type="PROSITE" id="PS50850">
    <property type="entry name" value="MFS"/>
    <property type="match status" value="1"/>
</dbReference>